<keyword evidence="2" id="KW-1185">Reference proteome</keyword>
<protein>
    <submittedName>
        <fullName evidence="1">Uncharacterized protein</fullName>
    </submittedName>
</protein>
<name>A0ABU6T5H4_9FABA</name>
<evidence type="ECO:0000313" key="2">
    <source>
        <dbReference type="Proteomes" id="UP001341840"/>
    </source>
</evidence>
<reference evidence="1 2" key="1">
    <citation type="journal article" date="2023" name="Plants (Basel)">
        <title>Bridging the Gap: Combining Genomics and Transcriptomics Approaches to Understand Stylosanthes scabra, an Orphan Legume from the Brazilian Caatinga.</title>
        <authorList>
            <person name="Ferreira-Neto J.R.C."/>
            <person name="da Silva M.D."/>
            <person name="Binneck E."/>
            <person name="de Melo N.F."/>
            <person name="da Silva R.H."/>
            <person name="de Melo A.L.T.M."/>
            <person name="Pandolfi V."/>
            <person name="Bustamante F.O."/>
            <person name="Brasileiro-Vidal A.C."/>
            <person name="Benko-Iseppon A.M."/>
        </authorList>
    </citation>
    <scope>NUCLEOTIDE SEQUENCE [LARGE SCALE GENOMIC DNA]</scope>
    <source>
        <tissue evidence="1">Leaves</tissue>
    </source>
</reference>
<accession>A0ABU6T5H4</accession>
<organism evidence="1 2">
    <name type="scientific">Stylosanthes scabra</name>
    <dbReference type="NCBI Taxonomy" id="79078"/>
    <lineage>
        <taxon>Eukaryota</taxon>
        <taxon>Viridiplantae</taxon>
        <taxon>Streptophyta</taxon>
        <taxon>Embryophyta</taxon>
        <taxon>Tracheophyta</taxon>
        <taxon>Spermatophyta</taxon>
        <taxon>Magnoliopsida</taxon>
        <taxon>eudicotyledons</taxon>
        <taxon>Gunneridae</taxon>
        <taxon>Pentapetalae</taxon>
        <taxon>rosids</taxon>
        <taxon>fabids</taxon>
        <taxon>Fabales</taxon>
        <taxon>Fabaceae</taxon>
        <taxon>Papilionoideae</taxon>
        <taxon>50 kb inversion clade</taxon>
        <taxon>dalbergioids sensu lato</taxon>
        <taxon>Dalbergieae</taxon>
        <taxon>Pterocarpus clade</taxon>
        <taxon>Stylosanthes</taxon>
    </lineage>
</organism>
<comment type="caution">
    <text evidence="1">The sequence shown here is derived from an EMBL/GenBank/DDBJ whole genome shotgun (WGS) entry which is preliminary data.</text>
</comment>
<dbReference type="Proteomes" id="UP001341840">
    <property type="component" value="Unassembled WGS sequence"/>
</dbReference>
<gene>
    <name evidence="1" type="ORF">PIB30_004289</name>
</gene>
<dbReference type="EMBL" id="JASCZI010090629">
    <property type="protein sequence ID" value="MED6143198.1"/>
    <property type="molecule type" value="Genomic_DNA"/>
</dbReference>
<evidence type="ECO:0000313" key="1">
    <source>
        <dbReference type="EMBL" id="MED6143198.1"/>
    </source>
</evidence>
<sequence>MLNYCLCIIMNDTRSAQEWKHQVCSAGGRIPGWFEHRSRGASISFWLRGTEFPSDVLCLAILLIDDHPFKLKVRPILTMNGRDVLSSSETCIDQLFIFHLSNAYQNHKDLEELLSENEWNHAQVSVQARSTSSIPFKLVPRE</sequence>
<proteinExistence type="predicted"/>